<proteinExistence type="inferred from homology"/>
<feature type="binding site" evidence="22">
    <location>
        <position position="62"/>
    </location>
    <ligand>
        <name>ATP</name>
        <dbReference type="ChEBI" id="CHEBI:30616"/>
    </ligand>
</feature>
<evidence type="ECO:0000256" key="21">
    <source>
        <dbReference type="PIRSR" id="PIRSR600829-2"/>
    </source>
</evidence>
<dbReference type="EMBL" id="WFKQ01000017">
    <property type="protein sequence ID" value="MUG33437.1"/>
    <property type="molecule type" value="Genomic_DNA"/>
</dbReference>
<dbReference type="CDD" id="cd14264">
    <property type="entry name" value="DAGK_IM"/>
    <property type="match status" value="1"/>
</dbReference>
<feature type="binding site" evidence="21">
    <location>
        <position position="103"/>
    </location>
    <ligand>
        <name>substrate</name>
    </ligand>
</feature>
<evidence type="ECO:0000256" key="1">
    <source>
        <dbReference type="ARBA" id="ARBA00004429"/>
    </source>
</evidence>
<keyword evidence="12 24" id="KW-0418">Kinase</keyword>
<dbReference type="AlphaFoldDB" id="A0A844M493"/>
<dbReference type="InterPro" id="IPR033718">
    <property type="entry name" value="DAGK_prok"/>
</dbReference>
<keyword evidence="15 24" id="KW-1133">Transmembrane helix</keyword>
<evidence type="ECO:0000256" key="13">
    <source>
        <dbReference type="ARBA" id="ARBA00022840"/>
    </source>
</evidence>
<feature type="binding site" evidence="22">
    <location>
        <position position="50"/>
    </location>
    <ligand>
        <name>ATP</name>
        <dbReference type="ChEBI" id="CHEBI:30616"/>
    </ligand>
</feature>
<name>A0A844M493_9GAMM</name>
<evidence type="ECO:0000256" key="18">
    <source>
        <dbReference type="ARBA" id="ARBA00023209"/>
    </source>
</evidence>
<keyword evidence="5" id="KW-1003">Cell membrane</keyword>
<keyword evidence="6" id="KW-0444">Lipid biosynthesis</keyword>
<dbReference type="Proteomes" id="UP000442109">
    <property type="component" value="Unassembled WGS sequence"/>
</dbReference>
<keyword evidence="18" id="KW-0594">Phospholipid biosynthesis</keyword>
<feature type="active site" description="Proton acceptor" evidence="20">
    <location>
        <position position="103"/>
    </location>
</feature>
<evidence type="ECO:0000256" key="10">
    <source>
        <dbReference type="ARBA" id="ARBA00022723"/>
    </source>
</evidence>
<feature type="transmembrane region" description="Helical" evidence="24">
    <location>
        <begin position="130"/>
        <end position="149"/>
    </location>
</feature>
<dbReference type="GO" id="GO:0005524">
    <property type="term" value="F:ATP binding"/>
    <property type="evidence" value="ECO:0007669"/>
    <property type="project" value="UniProtKB-KW"/>
</dbReference>
<dbReference type="GO" id="GO:0006654">
    <property type="term" value="P:phosphatidic acid biosynthetic process"/>
    <property type="evidence" value="ECO:0007669"/>
    <property type="project" value="InterPro"/>
</dbReference>
<dbReference type="Gene3D" id="1.10.287.3610">
    <property type="match status" value="1"/>
</dbReference>
<comment type="subcellular location">
    <subcellularLocation>
        <location evidence="1 24">Cell inner membrane</location>
        <topology evidence="1 24">Multi-pass membrane protein</topology>
    </subcellularLocation>
</comment>
<feature type="binding site" evidence="22">
    <location>
        <begin position="128"/>
        <end position="129"/>
    </location>
    <ligand>
        <name>ATP</name>
        <dbReference type="ChEBI" id="CHEBI:30616"/>
    </ligand>
</feature>
<evidence type="ECO:0000256" key="19">
    <source>
        <dbReference type="ARBA" id="ARBA00023264"/>
    </source>
</evidence>
<dbReference type="InterPro" id="IPR000829">
    <property type="entry name" value="DAGK"/>
</dbReference>
<comment type="caution">
    <text evidence="24">Lacks conserved residue(s) required for the propagation of feature annotation.</text>
</comment>
<keyword evidence="13 22" id="KW-0067">ATP-binding</keyword>
<feature type="binding site" evidence="23">
    <location>
        <position position="110"/>
    </location>
    <ligand>
        <name>a divalent metal cation</name>
        <dbReference type="ChEBI" id="CHEBI:60240"/>
    </ligand>
</feature>
<keyword evidence="17 24" id="KW-0472">Membrane</keyword>
<evidence type="ECO:0000313" key="26">
    <source>
        <dbReference type="Proteomes" id="UP000442109"/>
    </source>
</evidence>
<evidence type="ECO:0000256" key="22">
    <source>
        <dbReference type="PIRSR" id="PIRSR600829-3"/>
    </source>
</evidence>
<evidence type="ECO:0000256" key="4">
    <source>
        <dbReference type="ARBA" id="ARBA00017575"/>
    </source>
</evidence>
<gene>
    <name evidence="25" type="ORF">GB996_11655</name>
</gene>
<feature type="binding site" evidence="21">
    <location>
        <position position="43"/>
    </location>
    <ligand>
        <name>substrate</name>
    </ligand>
</feature>
<evidence type="ECO:0000256" key="20">
    <source>
        <dbReference type="PIRSR" id="PIRSR600829-1"/>
    </source>
</evidence>
<evidence type="ECO:0000256" key="24">
    <source>
        <dbReference type="RuleBase" id="RU363065"/>
    </source>
</evidence>
<keyword evidence="14 23" id="KW-0460">Magnesium</keyword>
<evidence type="ECO:0000256" key="16">
    <source>
        <dbReference type="ARBA" id="ARBA00023098"/>
    </source>
</evidence>
<organism evidence="25 26">
    <name type="scientific">Psychrobacter sanguinis</name>
    <dbReference type="NCBI Taxonomy" id="861445"/>
    <lineage>
        <taxon>Bacteria</taxon>
        <taxon>Pseudomonadati</taxon>
        <taxon>Pseudomonadota</taxon>
        <taxon>Gammaproteobacteria</taxon>
        <taxon>Moraxellales</taxon>
        <taxon>Moraxellaceae</taxon>
        <taxon>Psychrobacter</taxon>
    </lineage>
</organism>
<evidence type="ECO:0000256" key="3">
    <source>
        <dbReference type="ARBA" id="ARBA00012133"/>
    </source>
</evidence>
<keyword evidence="16 24" id="KW-0443">Lipid metabolism</keyword>
<sequence length="156" mass="16998">MAKPKGADIKPNLDNDAQAPLLTTPITTPSFAYQLKGKKGWSRVLKAGGYSLDGFRAAYRTEAAFRQLFWLNLILFVAVIALPFALTIKMILVFASFLSLIVELINTGLEASVDHTSTAQHPLAKIAKDVGSAAQFLVLLLLFCLWMMALSSLSLL</sequence>
<dbReference type="Pfam" id="PF01219">
    <property type="entry name" value="DAGK_prokar"/>
    <property type="match status" value="1"/>
</dbReference>
<keyword evidence="7 24" id="KW-0997">Cell inner membrane</keyword>
<evidence type="ECO:0000256" key="2">
    <source>
        <dbReference type="ARBA" id="ARBA00005967"/>
    </source>
</evidence>
<evidence type="ECO:0000256" key="8">
    <source>
        <dbReference type="ARBA" id="ARBA00022679"/>
    </source>
</evidence>
<protein>
    <recommendedName>
        <fullName evidence="4 24">Diacylglycerol kinase</fullName>
        <ecNumber evidence="3 24">2.7.1.107</ecNumber>
    </recommendedName>
</protein>
<accession>A0A844M493</accession>
<feature type="binding site" evidence="22">
    <location>
        <position position="43"/>
    </location>
    <ligand>
        <name>ATP</name>
        <dbReference type="ChEBI" id="CHEBI:30616"/>
    </ligand>
</feature>
<comment type="catalytic activity">
    <reaction evidence="24">
        <text>a 1,2-diacyl-sn-glycerol + ATP = a 1,2-diacyl-sn-glycero-3-phosphate + ADP + H(+)</text>
        <dbReference type="Rhea" id="RHEA:10272"/>
        <dbReference type="ChEBI" id="CHEBI:15378"/>
        <dbReference type="ChEBI" id="CHEBI:17815"/>
        <dbReference type="ChEBI" id="CHEBI:30616"/>
        <dbReference type="ChEBI" id="CHEBI:58608"/>
        <dbReference type="ChEBI" id="CHEBI:456216"/>
        <dbReference type="EC" id="2.7.1.107"/>
    </reaction>
</comment>
<evidence type="ECO:0000256" key="23">
    <source>
        <dbReference type="PIRSR" id="PIRSR600829-4"/>
    </source>
</evidence>
<keyword evidence="8 24" id="KW-0808">Transferase</keyword>
<keyword evidence="9 24" id="KW-0812">Transmembrane</keyword>
<evidence type="ECO:0000256" key="15">
    <source>
        <dbReference type="ARBA" id="ARBA00022989"/>
    </source>
</evidence>
<comment type="function">
    <text evidence="24">Catalyzes the ATP-dependent phosphorylation of sn-l,2-diacylglycerol (DAG) to phosphatidic acid. Involved in the recycling of diacylglycerol produced as a by-product during membrane-derived oligosaccharide (MDO) biosynthesis.</text>
</comment>
<dbReference type="PANTHER" id="PTHR34299">
    <property type="entry name" value="DIACYLGLYCEROL KINASE"/>
    <property type="match status" value="1"/>
</dbReference>
<dbReference type="RefSeq" id="WP_155587776.1">
    <property type="nucleotide sequence ID" value="NZ_WFKQ01000017.1"/>
</dbReference>
<evidence type="ECO:0000256" key="17">
    <source>
        <dbReference type="ARBA" id="ARBA00023136"/>
    </source>
</evidence>
<dbReference type="InterPro" id="IPR036945">
    <property type="entry name" value="DAGK_sf"/>
</dbReference>
<evidence type="ECO:0000313" key="25">
    <source>
        <dbReference type="EMBL" id="MUG33437.1"/>
    </source>
</evidence>
<feature type="transmembrane region" description="Helical" evidence="24">
    <location>
        <begin position="68"/>
        <end position="85"/>
    </location>
</feature>
<reference evidence="25 26" key="1">
    <citation type="journal article" date="2019" name="PLoS ONE">
        <title>Pup mortality in New Zealand sea lions (Phocarctos hookeri) at Enderby Island, Auckland Islands, 2013-18.</title>
        <authorList>
            <person name="Michael S.A."/>
            <person name="Hayman D.T.S."/>
            <person name="Gray R."/>
            <person name="Zhang J."/>
            <person name="Rogers L."/>
            <person name="Roe W.D."/>
        </authorList>
    </citation>
    <scope>NUCLEOTIDE SEQUENCE [LARGE SCALE GENOMIC DNA]</scope>
    <source>
        <strain evidence="25 26">SM868</strain>
    </source>
</reference>
<evidence type="ECO:0000256" key="7">
    <source>
        <dbReference type="ARBA" id="ARBA00022519"/>
    </source>
</evidence>
<dbReference type="OrthoDB" id="9796011at2"/>
<evidence type="ECO:0000256" key="5">
    <source>
        <dbReference type="ARBA" id="ARBA00022475"/>
    </source>
</evidence>
<evidence type="ECO:0000256" key="11">
    <source>
        <dbReference type="ARBA" id="ARBA00022741"/>
    </source>
</evidence>
<feature type="binding site" evidence="23">
    <location>
        <position position="62"/>
    </location>
    <ligand>
        <name>a divalent metal cation</name>
        <dbReference type="ChEBI" id="CHEBI:60240"/>
    </ligand>
</feature>
<comment type="caution">
    <text evidence="25">The sequence shown here is derived from an EMBL/GenBank/DDBJ whole genome shotgun (WGS) entry which is preliminary data.</text>
</comment>
<keyword evidence="10 23" id="KW-0479">Metal-binding</keyword>
<dbReference type="EC" id="2.7.1.107" evidence="3 24"/>
<dbReference type="GO" id="GO:0005886">
    <property type="term" value="C:plasma membrane"/>
    <property type="evidence" value="ECO:0007669"/>
    <property type="project" value="UniProtKB-SubCell"/>
</dbReference>
<dbReference type="GO" id="GO:0046872">
    <property type="term" value="F:metal ion binding"/>
    <property type="evidence" value="ECO:0007669"/>
    <property type="project" value="UniProtKB-KW"/>
</dbReference>
<comment type="similarity">
    <text evidence="2 24">Belongs to the bacterial diacylglycerol kinase family.</text>
</comment>
<keyword evidence="26" id="KW-1185">Reference proteome</keyword>
<keyword evidence="19 24" id="KW-1208">Phospholipid metabolism</keyword>
<feature type="binding site" evidence="21">
    <location>
        <position position="132"/>
    </location>
    <ligand>
        <name>substrate</name>
    </ligand>
</feature>
<evidence type="ECO:0000256" key="9">
    <source>
        <dbReference type="ARBA" id="ARBA00022692"/>
    </source>
</evidence>
<evidence type="ECO:0000256" key="14">
    <source>
        <dbReference type="ARBA" id="ARBA00022842"/>
    </source>
</evidence>
<comment type="cofactor">
    <cofactor evidence="23">
        <name>Mg(2+)</name>
        <dbReference type="ChEBI" id="CHEBI:18420"/>
    </cofactor>
    <text evidence="23">Mn(2+), Zn(2+), Cd(2+) and Co(2+) support activity to lesser extents.</text>
</comment>
<dbReference type="PANTHER" id="PTHR34299:SF1">
    <property type="entry name" value="DIACYLGLYCEROL KINASE"/>
    <property type="match status" value="1"/>
</dbReference>
<evidence type="ECO:0000256" key="6">
    <source>
        <dbReference type="ARBA" id="ARBA00022516"/>
    </source>
</evidence>
<dbReference type="GO" id="GO:0004143">
    <property type="term" value="F:ATP-dependent diacylglycerol kinase activity"/>
    <property type="evidence" value="ECO:0007669"/>
    <property type="project" value="UniProtKB-EC"/>
</dbReference>
<evidence type="ECO:0000256" key="12">
    <source>
        <dbReference type="ARBA" id="ARBA00022777"/>
    </source>
</evidence>
<feature type="binding site" evidence="22">
    <location>
        <position position="110"/>
    </location>
    <ligand>
        <name>ATP</name>
        <dbReference type="ChEBI" id="CHEBI:30616"/>
    </ligand>
</feature>
<keyword evidence="11 22" id="KW-0547">Nucleotide-binding</keyword>